<keyword evidence="8 9" id="KW-0472">Membrane</keyword>
<dbReference type="PANTHER" id="PTHR30614">
    <property type="entry name" value="MEMBRANE COMPONENT OF AMINO ACID ABC TRANSPORTER"/>
    <property type="match status" value="1"/>
</dbReference>
<feature type="domain" description="ABC transmembrane type-1" evidence="10">
    <location>
        <begin position="22"/>
        <end position="210"/>
    </location>
</feature>
<dbReference type="Proteomes" id="UP000620262">
    <property type="component" value="Unassembled WGS sequence"/>
</dbReference>
<dbReference type="InterPro" id="IPR010065">
    <property type="entry name" value="AA_ABC_transptr_permease_3TM"/>
</dbReference>
<dbReference type="InterPro" id="IPR000515">
    <property type="entry name" value="MetI-like"/>
</dbReference>
<keyword evidence="6" id="KW-0029">Amino-acid transport</keyword>
<reference evidence="11 12" key="1">
    <citation type="submission" date="2020-10" db="EMBL/GenBank/DDBJ databases">
        <title>Sequencing the genomes of 1000 actinobacteria strains.</title>
        <authorList>
            <person name="Klenk H.-P."/>
        </authorList>
    </citation>
    <scope>NUCLEOTIDE SEQUENCE [LARGE SCALE GENOMIC DNA]</scope>
    <source>
        <strain evidence="11 12">DSM 7307</strain>
    </source>
</reference>
<evidence type="ECO:0000256" key="7">
    <source>
        <dbReference type="ARBA" id="ARBA00022989"/>
    </source>
</evidence>
<evidence type="ECO:0000313" key="12">
    <source>
        <dbReference type="Proteomes" id="UP000620262"/>
    </source>
</evidence>
<evidence type="ECO:0000256" key="6">
    <source>
        <dbReference type="ARBA" id="ARBA00022970"/>
    </source>
</evidence>
<feature type="transmembrane region" description="Helical" evidence="9">
    <location>
        <begin position="149"/>
        <end position="171"/>
    </location>
</feature>
<evidence type="ECO:0000259" key="10">
    <source>
        <dbReference type="PROSITE" id="PS50928"/>
    </source>
</evidence>
<dbReference type="Pfam" id="PF00528">
    <property type="entry name" value="BPD_transp_1"/>
    <property type="match status" value="1"/>
</dbReference>
<dbReference type="PANTHER" id="PTHR30614:SF0">
    <property type="entry name" value="L-CYSTINE TRANSPORT SYSTEM PERMEASE PROTEIN TCYL"/>
    <property type="match status" value="1"/>
</dbReference>
<dbReference type="EMBL" id="JADBEC010000002">
    <property type="protein sequence ID" value="MBE1508758.1"/>
    <property type="molecule type" value="Genomic_DNA"/>
</dbReference>
<feature type="transmembrane region" description="Helical" evidence="9">
    <location>
        <begin position="58"/>
        <end position="81"/>
    </location>
</feature>
<keyword evidence="5 9" id="KW-0812">Transmembrane</keyword>
<keyword evidence="7 9" id="KW-1133">Transmembrane helix</keyword>
<dbReference type="InterPro" id="IPR035906">
    <property type="entry name" value="MetI-like_sf"/>
</dbReference>
<evidence type="ECO:0000313" key="11">
    <source>
        <dbReference type="EMBL" id="MBE1508758.1"/>
    </source>
</evidence>
<name>A0ABR9IZY5_RHIVS</name>
<evidence type="ECO:0000256" key="5">
    <source>
        <dbReference type="ARBA" id="ARBA00022692"/>
    </source>
</evidence>
<dbReference type="CDD" id="cd06261">
    <property type="entry name" value="TM_PBP2"/>
    <property type="match status" value="1"/>
</dbReference>
<evidence type="ECO:0000256" key="4">
    <source>
        <dbReference type="ARBA" id="ARBA00022475"/>
    </source>
</evidence>
<gene>
    <name evidence="11" type="ORF">H4W29_006003</name>
</gene>
<keyword evidence="4" id="KW-1003">Cell membrane</keyword>
<protein>
    <submittedName>
        <fullName evidence="11">Polar amino acid transport system permease protein</fullName>
    </submittedName>
</protein>
<evidence type="ECO:0000256" key="1">
    <source>
        <dbReference type="ARBA" id="ARBA00004429"/>
    </source>
</evidence>
<evidence type="ECO:0000256" key="8">
    <source>
        <dbReference type="ARBA" id="ARBA00023136"/>
    </source>
</evidence>
<organism evidence="11 12">
    <name type="scientific">Rhizobium viscosum</name>
    <name type="common">Arthrobacter viscosus</name>
    <dbReference type="NCBI Taxonomy" id="1673"/>
    <lineage>
        <taxon>Bacteria</taxon>
        <taxon>Pseudomonadati</taxon>
        <taxon>Pseudomonadota</taxon>
        <taxon>Alphaproteobacteria</taxon>
        <taxon>Hyphomicrobiales</taxon>
        <taxon>Rhizobiaceae</taxon>
        <taxon>Rhizobium/Agrobacterium group</taxon>
        <taxon>Rhizobium</taxon>
    </lineage>
</organism>
<evidence type="ECO:0000256" key="9">
    <source>
        <dbReference type="RuleBase" id="RU363032"/>
    </source>
</evidence>
<proteinExistence type="inferred from homology"/>
<accession>A0ABR9IZY5</accession>
<comment type="caution">
    <text evidence="11">The sequence shown here is derived from an EMBL/GenBank/DDBJ whole genome shotgun (WGS) entry which is preliminary data.</text>
</comment>
<dbReference type="SUPFAM" id="SSF161098">
    <property type="entry name" value="MetI-like"/>
    <property type="match status" value="1"/>
</dbReference>
<feature type="transmembrane region" description="Helical" evidence="9">
    <location>
        <begin position="26"/>
        <end position="46"/>
    </location>
</feature>
<dbReference type="InterPro" id="IPR043429">
    <property type="entry name" value="ArtM/GltK/GlnP/TcyL/YhdX-like"/>
</dbReference>
<comment type="similarity">
    <text evidence="2">Belongs to the binding-protein-dependent transport system permease family. HisMQ subfamily.</text>
</comment>
<feature type="transmembrane region" description="Helical" evidence="9">
    <location>
        <begin position="191"/>
        <end position="213"/>
    </location>
</feature>
<dbReference type="RefSeq" id="WP_192732301.1">
    <property type="nucleotide sequence ID" value="NZ_BAAAVL010000011.1"/>
</dbReference>
<dbReference type="Gene3D" id="1.10.3720.10">
    <property type="entry name" value="MetI-like"/>
    <property type="match status" value="1"/>
</dbReference>
<dbReference type="PROSITE" id="PS50928">
    <property type="entry name" value="ABC_TM1"/>
    <property type="match status" value="1"/>
</dbReference>
<dbReference type="NCBIfam" id="TIGR01726">
    <property type="entry name" value="HEQRo_perm_3TM"/>
    <property type="match status" value="1"/>
</dbReference>
<comment type="subcellular location">
    <subcellularLocation>
        <location evidence="1">Cell inner membrane</location>
        <topology evidence="1">Multi-pass membrane protein</topology>
    </subcellularLocation>
    <subcellularLocation>
        <location evidence="9">Cell membrane</location>
        <topology evidence="9">Multi-pass membrane protein</topology>
    </subcellularLocation>
</comment>
<evidence type="ECO:0000256" key="2">
    <source>
        <dbReference type="ARBA" id="ARBA00010072"/>
    </source>
</evidence>
<keyword evidence="3 9" id="KW-0813">Transport</keyword>
<sequence>MMFFDTILANIGDWLPRMLTSLRTTLVLTVGAFCLAFMLALLLEYLRSRRLRAARLAARLYIALARGVPILVILYLIYFALPGAGMTLSSQLSAVIGLALVYAAYLAEVFRAGLDAVPAGQREAALSSGLTPIQTFRLILLPQAVRHTIAPLVINLVSLLKDSSIAALIAVPELTLVSREIMSESFLPLQVFTLTAVLYFLLAWPASLVARAIEQRLRYPSARTSSSKSLNQLKEAQASA</sequence>
<feature type="transmembrane region" description="Helical" evidence="9">
    <location>
        <begin position="87"/>
        <end position="107"/>
    </location>
</feature>
<keyword evidence="12" id="KW-1185">Reference proteome</keyword>
<evidence type="ECO:0000256" key="3">
    <source>
        <dbReference type="ARBA" id="ARBA00022448"/>
    </source>
</evidence>